<evidence type="ECO:0000256" key="8">
    <source>
        <dbReference type="PIRSR" id="PIRSR005096-3"/>
    </source>
</evidence>
<dbReference type="EMBL" id="HE663493">
    <property type="protein sequence ID" value="CCG09760.1"/>
    <property type="molecule type" value="Genomic_DNA"/>
</dbReference>
<dbReference type="InterPro" id="IPR015443">
    <property type="entry name" value="Aldose_1-epimerase"/>
</dbReference>
<reference evidence="9 10" key="1">
    <citation type="submission" date="2012-02" db="EMBL/GenBank/DDBJ databases">
        <title>Shotgun genome sequence of Phaeospirillum photometricum DSM 122.</title>
        <authorList>
            <person name="Duquesne K."/>
            <person name="Sturgis J."/>
        </authorList>
    </citation>
    <scope>NUCLEOTIDE SEQUENCE [LARGE SCALE GENOMIC DNA]</scope>
    <source>
        <strain evidence="10">DSM122</strain>
    </source>
</reference>
<dbReference type="Pfam" id="PF01263">
    <property type="entry name" value="Aldose_epim"/>
    <property type="match status" value="1"/>
</dbReference>
<dbReference type="NCBIfam" id="NF008277">
    <property type="entry name" value="PRK11055.1"/>
    <property type="match status" value="1"/>
</dbReference>
<feature type="active site" description="Proton donor" evidence="6">
    <location>
        <position position="175"/>
    </location>
</feature>
<dbReference type="InterPro" id="IPR047215">
    <property type="entry name" value="Galactose_mutarotase-like"/>
</dbReference>
<feature type="binding site" evidence="8">
    <location>
        <begin position="77"/>
        <end position="78"/>
    </location>
    <ligand>
        <name>beta-D-galactose</name>
        <dbReference type="ChEBI" id="CHEBI:27667"/>
    </ligand>
</feature>
<dbReference type="PATRIC" id="fig|1150469.3.peg.3532"/>
<dbReference type="GO" id="GO:0006006">
    <property type="term" value="P:glucose metabolic process"/>
    <property type="evidence" value="ECO:0007669"/>
    <property type="project" value="TreeGrafter"/>
</dbReference>
<proteinExistence type="inferred from homology"/>
<dbReference type="UniPathway" id="UPA00242"/>
<protein>
    <recommendedName>
        <fullName evidence="5">Aldose 1-epimerase</fullName>
        <ecNumber evidence="5">5.1.3.3</ecNumber>
    </recommendedName>
</protein>
<comment type="pathway">
    <text evidence="1 5">Carbohydrate metabolism; hexose metabolism.</text>
</comment>
<evidence type="ECO:0000256" key="4">
    <source>
        <dbReference type="ARBA" id="ARBA00023277"/>
    </source>
</evidence>
<comment type="similarity">
    <text evidence="2 5">Belongs to the aldose epimerase family.</text>
</comment>
<dbReference type="PIRSF" id="PIRSF005096">
    <property type="entry name" value="GALM"/>
    <property type="match status" value="1"/>
</dbReference>
<dbReference type="OrthoDB" id="9779408at2"/>
<dbReference type="RefSeq" id="WP_014416388.1">
    <property type="nucleotide sequence ID" value="NC_017059.1"/>
</dbReference>
<evidence type="ECO:0000313" key="10">
    <source>
        <dbReference type="Proteomes" id="UP000033220"/>
    </source>
</evidence>
<dbReference type="CDD" id="cd09019">
    <property type="entry name" value="galactose_mutarotase_like"/>
    <property type="match status" value="1"/>
</dbReference>
<dbReference type="EC" id="5.1.3.3" evidence="5"/>
<dbReference type="PANTHER" id="PTHR10091:SF0">
    <property type="entry name" value="GALACTOSE MUTAROTASE"/>
    <property type="match status" value="1"/>
</dbReference>
<dbReference type="InterPro" id="IPR014718">
    <property type="entry name" value="GH-type_carb-bd"/>
</dbReference>
<keyword evidence="3 5" id="KW-0413">Isomerase</keyword>
<evidence type="ECO:0000256" key="1">
    <source>
        <dbReference type="ARBA" id="ARBA00005028"/>
    </source>
</evidence>
<sequence>MESREIGVLGGDPVQEIRLSTPAGAQALVLSYGATLRDLVVPLGDGRTRRVVLGYQSIEAYRHNPCYLGATIGRCANRIADDHFVLDGQTSPLPANSAGGIHLHGGPQGFSRRPWRVVEADQSSVLLALTSEDGDQGYPGRVEVTCRYHLSDSTCLRLEMTGEADAPTLLNLTNHTYFTLADDASADDHFLEIAARFHTPARDTLIPTGEIRFVEGTPYDFRRLRRIGDAKVPYDINFVLDGADGTVRPVARARSPQQDLELEVHTDQPGLLLYTGSALFQAGPGLEGQKHGPGAGFCLETYRFTDSIHQPHFPSVILRPGERYTHRCEYRFNALA</sequence>
<evidence type="ECO:0000256" key="3">
    <source>
        <dbReference type="ARBA" id="ARBA00023235"/>
    </source>
</evidence>
<evidence type="ECO:0000256" key="5">
    <source>
        <dbReference type="PIRNR" id="PIRNR005096"/>
    </source>
</evidence>
<dbReference type="HOGENOM" id="CLU_031753_2_0_5"/>
<dbReference type="PANTHER" id="PTHR10091">
    <property type="entry name" value="ALDOSE-1-EPIMERASE"/>
    <property type="match status" value="1"/>
</dbReference>
<dbReference type="Gene3D" id="2.70.98.10">
    <property type="match status" value="1"/>
</dbReference>
<dbReference type="Proteomes" id="UP000033220">
    <property type="component" value="Chromosome DSM 122"/>
</dbReference>
<keyword evidence="10" id="KW-1185">Reference proteome</keyword>
<dbReference type="GO" id="GO:0033499">
    <property type="term" value="P:galactose catabolic process via UDP-galactose, Leloir pathway"/>
    <property type="evidence" value="ECO:0007669"/>
    <property type="project" value="TreeGrafter"/>
</dbReference>
<accession>H6SR38</accession>
<organism evidence="9 10">
    <name type="scientific">Pararhodospirillum photometricum DSM 122</name>
    <dbReference type="NCBI Taxonomy" id="1150469"/>
    <lineage>
        <taxon>Bacteria</taxon>
        <taxon>Pseudomonadati</taxon>
        <taxon>Pseudomonadota</taxon>
        <taxon>Alphaproteobacteria</taxon>
        <taxon>Rhodospirillales</taxon>
        <taxon>Rhodospirillaceae</taxon>
        <taxon>Pararhodospirillum</taxon>
    </lineage>
</organism>
<dbReference type="GO" id="GO:0030246">
    <property type="term" value="F:carbohydrate binding"/>
    <property type="evidence" value="ECO:0007669"/>
    <property type="project" value="InterPro"/>
</dbReference>
<feature type="active site" description="Proton acceptor" evidence="6">
    <location>
        <position position="300"/>
    </location>
</feature>
<dbReference type="KEGG" id="rpm:RSPPHO_03134"/>
<gene>
    <name evidence="9" type="ORF">RSPPHO_03134</name>
</gene>
<dbReference type="InterPro" id="IPR011013">
    <property type="entry name" value="Gal_mutarotase_sf_dom"/>
</dbReference>
<evidence type="ECO:0000256" key="6">
    <source>
        <dbReference type="PIRSR" id="PIRSR005096-1"/>
    </source>
</evidence>
<name>H6SR38_PARPM</name>
<keyword evidence="4 5" id="KW-0119">Carbohydrate metabolism</keyword>
<evidence type="ECO:0000256" key="7">
    <source>
        <dbReference type="PIRSR" id="PIRSR005096-2"/>
    </source>
</evidence>
<feature type="binding site" evidence="8">
    <location>
        <begin position="175"/>
        <end position="177"/>
    </location>
    <ligand>
        <name>beta-D-galactose</name>
        <dbReference type="ChEBI" id="CHEBI:27667"/>
    </ligand>
</feature>
<dbReference type="eggNOG" id="COG2017">
    <property type="taxonomic scope" value="Bacteria"/>
</dbReference>
<dbReference type="STRING" id="1150469.RSPPHO_03134"/>
<evidence type="ECO:0000256" key="2">
    <source>
        <dbReference type="ARBA" id="ARBA00006206"/>
    </source>
</evidence>
<evidence type="ECO:0000313" key="9">
    <source>
        <dbReference type="EMBL" id="CCG09760.1"/>
    </source>
</evidence>
<dbReference type="SUPFAM" id="SSF74650">
    <property type="entry name" value="Galactose mutarotase-like"/>
    <property type="match status" value="1"/>
</dbReference>
<dbReference type="InterPro" id="IPR008183">
    <property type="entry name" value="Aldose_1/G6P_1-epimerase"/>
</dbReference>
<dbReference type="AlphaFoldDB" id="H6SR38"/>
<comment type="catalytic activity">
    <reaction evidence="5">
        <text>alpha-D-glucose = beta-D-glucose</text>
        <dbReference type="Rhea" id="RHEA:10264"/>
        <dbReference type="ChEBI" id="CHEBI:15903"/>
        <dbReference type="ChEBI" id="CHEBI:17925"/>
        <dbReference type="EC" id="5.1.3.3"/>
    </reaction>
</comment>
<feature type="binding site" evidence="7">
    <location>
        <position position="235"/>
    </location>
    <ligand>
        <name>beta-D-galactose</name>
        <dbReference type="ChEBI" id="CHEBI:27667"/>
    </ligand>
</feature>
<dbReference type="GO" id="GO:0004034">
    <property type="term" value="F:aldose 1-epimerase activity"/>
    <property type="evidence" value="ECO:0007669"/>
    <property type="project" value="UniProtKB-EC"/>
</dbReference>